<comment type="caution">
    <text evidence="1">The sequence shown here is derived from an EMBL/GenBank/DDBJ whole genome shotgun (WGS) entry which is preliminary data.</text>
</comment>
<sequence>MSVVDKAIQGKQLGAVSSQTAGCRNKSCRRQLCPRCKAGTEHEGCGNSLIKSPNQSLTVIFCAPSPITWAHSRTAAAWKT</sequence>
<organism evidence="1 2">
    <name type="scientific">Amblyomma americanum</name>
    <name type="common">Lone star tick</name>
    <dbReference type="NCBI Taxonomy" id="6943"/>
    <lineage>
        <taxon>Eukaryota</taxon>
        <taxon>Metazoa</taxon>
        <taxon>Ecdysozoa</taxon>
        <taxon>Arthropoda</taxon>
        <taxon>Chelicerata</taxon>
        <taxon>Arachnida</taxon>
        <taxon>Acari</taxon>
        <taxon>Parasitiformes</taxon>
        <taxon>Ixodida</taxon>
        <taxon>Ixodoidea</taxon>
        <taxon>Ixodidae</taxon>
        <taxon>Amblyomminae</taxon>
        <taxon>Amblyomma</taxon>
    </lineage>
</organism>
<proteinExistence type="predicted"/>
<evidence type="ECO:0000313" key="2">
    <source>
        <dbReference type="Proteomes" id="UP001321473"/>
    </source>
</evidence>
<dbReference type="EMBL" id="JARKHS020025159">
    <property type="protein sequence ID" value="KAK8767687.1"/>
    <property type="molecule type" value="Genomic_DNA"/>
</dbReference>
<name>A0AAQ4DYZ7_AMBAM</name>
<protein>
    <submittedName>
        <fullName evidence="1">Uncharacterized protein</fullName>
    </submittedName>
</protein>
<reference evidence="1 2" key="1">
    <citation type="journal article" date="2023" name="Arcadia Sci">
        <title>De novo assembly of a long-read Amblyomma americanum tick genome.</title>
        <authorList>
            <person name="Chou S."/>
            <person name="Poskanzer K.E."/>
            <person name="Rollins M."/>
            <person name="Thuy-Boun P.S."/>
        </authorList>
    </citation>
    <scope>NUCLEOTIDE SEQUENCE [LARGE SCALE GENOMIC DNA]</scope>
    <source>
        <strain evidence="1">F_SG_1</strain>
        <tissue evidence="1">Salivary glands</tissue>
    </source>
</reference>
<dbReference type="AlphaFoldDB" id="A0AAQ4DYZ7"/>
<keyword evidence="2" id="KW-1185">Reference proteome</keyword>
<gene>
    <name evidence="1" type="ORF">V5799_005532</name>
</gene>
<dbReference type="Proteomes" id="UP001321473">
    <property type="component" value="Unassembled WGS sequence"/>
</dbReference>
<accession>A0AAQ4DYZ7</accession>
<evidence type="ECO:0000313" key="1">
    <source>
        <dbReference type="EMBL" id="KAK8767687.1"/>
    </source>
</evidence>